<proteinExistence type="predicted"/>
<dbReference type="Proteomes" id="UP000199040">
    <property type="component" value="Unassembled WGS sequence"/>
</dbReference>
<keyword evidence="2" id="KW-1185">Reference proteome</keyword>
<dbReference type="EMBL" id="FOPY01000014">
    <property type="protein sequence ID" value="SFI01611.1"/>
    <property type="molecule type" value="Genomic_DNA"/>
</dbReference>
<accession>A0A1I3ESJ4</accession>
<gene>
    <name evidence="1" type="ORF">SAMN04487959_114135</name>
</gene>
<evidence type="ECO:0000313" key="2">
    <source>
        <dbReference type="Proteomes" id="UP000199040"/>
    </source>
</evidence>
<dbReference type="RefSeq" id="WP_092848928.1">
    <property type="nucleotide sequence ID" value="NZ_FOPY01000014.1"/>
</dbReference>
<dbReference type="STRING" id="442341.SAMN04487959_114135"/>
<dbReference type="InterPro" id="IPR046480">
    <property type="entry name" value="DUF6573"/>
</dbReference>
<dbReference type="Pfam" id="PF20213">
    <property type="entry name" value="DUF6573"/>
    <property type="match status" value="1"/>
</dbReference>
<evidence type="ECO:0000313" key="1">
    <source>
        <dbReference type="EMBL" id="SFI01611.1"/>
    </source>
</evidence>
<reference evidence="1 2" key="1">
    <citation type="submission" date="2016-10" db="EMBL/GenBank/DDBJ databases">
        <authorList>
            <person name="de Groot N.N."/>
        </authorList>
    </citation>
    <scope>NUCLEOTIDE SEQUENCE [LARGE SCALE GENOMIC DNA]</scope>
    <source>
        <strain evidence="1 2">CGMCC 1.6848</strain>
    </source>
</reference>
<dbReference type="AlphaFoldDB" id="A0A1I3ESJ4"/>
<name>A0A1I3ESJ4_9GAMM</name>
<organism evidence="1 2">
    <name type="scientific">Modicisalibacter xianhensis</name>
    <dbReference type="NCBI Taxonomy" id="442341"/>
    <lineage>
        <taxon>Bacteria</taxon>
        <taxon>Pseudomonadati</taxon>
        <taxon>Pseudomonadota</taxon>
        <taxon>Gammaproteobacteria</taxon>
        <taxon>Oceanospirillales</taxon>
        <taxon>Halomonadaceae</taxon>
        <taxon>Modicisalibacter</taxon>
    </lineage>
</organism>
<sequence length="136" mass="14977">MFEATDIIHAYSRADAIDEGQLIDVSERAKHAGGNMMGFKVPVAMTSAVWESLVAWHCDGSPSERQQHEERRLGDVLYVAFEAASQQRNESLVEFIVDVLEQAESGPIVEPTHVVMTIGPGDTPEPVITIMLPEED</sequence>
<protein>
    <submittedName>
        <fullName evidence="1">Uncharacterized protein</fullName>
    </submittedName>
</protein>